<dbReference type="EMBL" id="CM007372">
    <property type="protein sequence ID" value="OIW00267.1"/>
    <property type="molecule type" value="Genomic_DNA"/>
</dbReference>
<evidence type="ECO:0000256" key="9">
    <source>
        <dbReference type="PROSITE-ProRule" id="PRU01240"/>
    </source>
</evidence>
<dbReference type="GO" id="GO:0005576">
    <property type="term" value="C:extracellular region"/>
    <property type="evidence" value="ECO:0007669"/>
    <property type="project" value="UniProtKB-SubCell"/>
</dbReference>
<feature type="domain" description="Peptidase S8/S53" evidence="10">
    <location>
        <begin position="612"/>
        <end position="686"/>
    </location>
</feature>
<evidence type="ECO:0000259" key="12">
    <source>
        <dbReference type="Pfam" id="PF17766"/>
    </source>
</evidence>
<comment type="subcellular location">
    <subcellularLocation>
        <location evidence="1">Secreted</location>
    </subcellularLocation>
</comment>
<keyword evidence="3" id="KW-0964">Secreted</keyword>
<sequence length="870" mass="95769">MLYLGITLGIYHLEEFESSRIMERPILITQNAKDAIFYSYNRHINGFAALLDEDEAAMVAKHPSVVSVFESKRRKLRTTHSWDFLGIHKNGVISHDSIWKKTLGEDVIIANLDSGNERRKKLIGAKRFYKGYQARHKNAIFNTARDDSGHGSHTLSTAGGNFVDGASVFGNGNGTAHGGAPKSHVATYKVCWAQNSYCYDEDILAAFDAAISDGVDVISASLSGENTEFFQSGVSIGSFHAVANGIIVVSAAGNEGPNPTTVSNVEPWTFTVAASTIDREFANYVKLGNNKVLKGLSLSEFGLPSDKLYPLVNAENAKAHNANATDALYCKNGTLDHNKGNGKILVCHRYDGEPISQGVEVARPDITAPGVDIIAAYSEAVPPGPHDKRRTPFMTMFGTSMATPHVAGLAGLLKAIHPDWSPAAIKSAIMTTARIKDNSGEPVLDEWLLDRATPLAYGAGVIQPNHAADPGLVYDIRTTDYLNFLCGRHYNSSMIQLFYGKSYTCPESFNIADFNYPSISINHLVHGYSQNVSRTLTNVGSPAKYRVHINAPREVIVSVKPKILRFKHKGEKRKFTVTFTLRPLKKSKADYFYGSLVWTNHKHIVRSPIVVKNPILRDISAPGVDIIAAYSEGAPPGPHDKRRTPFMTMSGTSMATPHVAGLAGLLKEIHPDWSPAAIKSAIMTTAGIKYNIGEPVLDEWLFARATPLAYSTGVIQPNHATNLGLVYNLRTTDYLNFLCGRHYNSSMIQLFYGKSYTCPKSFQVTNINYPSISITPLVHGHSQHVTRTLTNNVGSPGKYRVHINAPPEVVVSVKPKILRFKHKGEKRKFRVTFKLKTLKKSNNDYFYGSLVWTDHKHIVRSPIVIKNPIL</sequence>
<evidence type="ECO:0008006" key="15">
    <source>
        <dbReference type="Google" id="ProtNLM"/>
    </source>
</evidence>
<reference evidence="13 14" key="1">
    <citation type="journal article" date="2017" name="Plant Biotechnol. J.">
        <title>A comprehensive draft genome sequence for lupin (Lupinus angustifolius), an emerging health food: insights into plant-microbe interactions and legume evolution.</title>
        <authorList>
            <person name="Hane J.K."/>
            <person name="Ming Y."/>
            <person name="Kamphuis L.G."/>
            <person name="Nelson M.N."/>
            <person name="Garg G."/>
            <person name="Atkins C.A."/>
            <person name="Bayer P.E."/>
            <person name="Bravo A."/>
            <person name="Bringans S."/>
            <person name="Cannon S."/>
            <person name="Edwards D."/>
            <person name="Foley R."/>
            <person name="Gao L.L."/>
            <person name="Harrison M.J."/>
            <person name="Huang W."/>
            <person name="Hurgobin B."/>
            <person name="Li S."/>
            <person name="Liu C.W."/>
            <person name="McGrath A."/>
            <person name="Morahan G."/>
            <person name="Murray J."/>
            <person name="Weller J."/>
            <person name="Jian J."/>
            <person name="Singh K.B."/>
        </authorList>
    </citation>
    <scope>NUCLEOTIDE SEQUENCE [LARGE SCALE GENOMIC DNA]</scope>
    <source>
        <strain evidence="14">cv. Tanjil</strain>
        <tissue evidence="13">Whole plant</tissue>
    </source>
</reference>
<evidence type="ECO:0000256" key="5">
    <source>
        <dbReference type="ARBA" id="ARBA00022729"/>
    </source>
</evidence>
<dbReference type="PRINTS" id="PR00723">
    <property type="entry name" value="SUBTILISIN"/>
</dbReference>
<keyword evidence="14" id="KW-1185">Reference proteome</keyword>
<dbReference type="Proteomes" id="UP000188354">
    <property type="component" value="Chromosome LG12"/>
</dbReference>
<dbReference type="InterPro" id="IPR034197">
    <property type="entry name" value="Peptidases_S8_3"/>
</dbReference>
<protein>
    <recommendedName>
        <fullName evidence="15">Subtilisin-like protease fibronectin type-III domain-containing protein</fullName>
    </recommendedName>
</protein>
<dbReference type="FunFam" id="2.60.40.2310:FF:000001">
    <property type="entry name" value="Subtilisin-like protease SBT1.5"/>
    <property type="match status" value="2"/>
</dbReference>
<dbReference type="Gene3D" id="3.30.70.80">
    <property type="entry name" value="Peptidase S8 propeptide/proteinase inhibitor I9"/>
    <property type="match status" value="1"/>
</dbReference>
<feature type="domain" description="Peptidase S8/S53" evidence="10">
    <location>
        <begin position="104"/>
        <end position="437"/>
    </location>
</feature>
<dbReference type="Pfam" id="PF00082">
    <property type="entry name" value="Peptidase_S8"/>
    <property type="match status" value="2"/>
</dbReference>
<dbReference type="InterPro" id="IPR010259">
    <property type="entry name" value="S8pro/Inhibitor_I9"/>
</dbReference>
<keyword evidence="6 9" id="KW-0378">Hydrolase</keyword>
<evidence type="ECO:0000256" key="4">
    <source>
        <dbReference type="ARBA" id="ARBA00022670"/>
    </source>
</evidence>
<dbReference type="GO" id="GO:0006508">
    <property type="term" value="P:proteolysis"/>
    <property type="evidence" value="ECO:0007669"/>
    <property type="project" value="UniProtKB-KW"/>
</dbReference>
<evidence type="ECO:0000256" key="7">
    <source>
        <dbReference type="ARBA" id="ARBA00022825"/>
    </source>
</evidence>
<dbReference type="GO" id="GO:0004252">
    <property type="term" value="F:serine-type endopeptidase activity"/>
    <property type="evidence" value="ECO:0007669"/>
    <property type="project" value="UniProtKB-UniRule"/>
</dbReference>
<evidence type="ECO:0000256" key="3">
    <source>
        <dbReference type="ARBA" id="ARBA00022525"/>
    </source>
</evidence>
<dbReference type="Gramene" id="OIW00267">
    <property type="protein sequence ID" value="OIW00267"/>
    <property type="gene ID" value="TanjilG_27518"/>
</dbReference>
<evidence type="ECO:0000256" key="6">
    <source>
        <dbReference type="ARBA" id="ARBA00022801"/>
    </source>
</evidence>
<dbReference type="CDD" id="cd04852">
    <property type="entry name" value="Peptidases_S8_3"/>
    <property type="match status" value="1"/>
</dbReference>
<evidence type="ECO:0000256" key="8">
    <source>
        <dbReference type="PIRSR" id="PIRSR615500-1"/>
    </source>
</evidence>
<dbReference type="InterPro" id="IPR000209">
    <property type="entry name" value="Peptidase_S8/S53_dom"/>
</dbReference>
<dbReference type="CDD" id="cd02120">
    <property type="entry name" value="PA_subtilisin_like"/>
    <property type="match status" value="1"/>
</dbReference>
<dbReference type="InterPro" id="IPR023828">
    <property type="entry name" value="Peptidase_S8_Ser-AS"/>
</dbReference>
<dbReference type="InterPro" id="IPR015500">
    <property type="entry name" value="Peptidase_S8_subtilisin-rel"/>
</dbReference>
<feature type="active site" description="Charge relay system" evidence="8 9">
    <location>
        <position position="113"/>
    </location>
</feature>
<evidence type="ECO:0000256" key="1">
    <source>
        <dbReference type="ARBA" id="ARBA00004613"/>
    </source>
</evidence>
<dbReference type="InterPro" id="IPR037045">
    <property type="entry name" value="S8pro/Inhibitor_I9_sf"/>
</dbReference>
<dbReference type="Gene3D" id="2.60.40.2310">
    <property type="match status" value="2"/>
</dbReference>
<feature type="active site" description="Charge relay system" evidence="8 9">
    <location>
        <position position="400"/>
    </location>
</feature>
<name>A0A4P1R3M4_LUPAN</name>
<keyword evidence="4 9" id="KW-0645">Protease</keyword>
<dbReference type="SUPFAM" id="SSF52743">
    <property type="entry name" value="Subtilisin-like"/>
    <property type="match status" value="2"/>
</dbReference>
<feature type="domain" description="Subtilisin-like protease fibronectin type-III" evidence="12">
    <location>
        <begin position="513"/>
        <end position="611"/>
    </location>
</feature>
<organism evidence="13 14">
    <name type="scientific">Lupinus angustifolius</name>
    <name type="common">Narrow-leaved blue lupine</name>
    <dbReference type="NCBI Taxonomy" id="3871"/>
    <lineage>
        <taxon>Eukaryota</taxon>
        <taxon>Viridiplantae</taxon>
        <taxon>Streptophyta</taxon>
        <taxon>Embryophyta</taxon>
        <taxon>Tracheophyta</taxon>
        <taxon>Spermatophyta</taxon>
        <taxon>Magnoliopsida</taxon>
        <taxon>eudicotyledons</taxon>
        <taxon>Gunneridae</taxon>
        <taxon>Pentapetalae</taxon>
        <taxon>rosids</taxon>
        <taxon>fabids</taxon>
        <taxon>Fabales</taxon>
        <taxon>Fabaceae</taxon>
        <taxon>Papilionoideae</taxon>
        <taxon>50 kb inversion clade</taxon>
        <taxon>genistoids sensu lato</taxon>
        <taxon>core genistoids</taxon>
        <taxon>Genisteae</taxon>
        <taxon>Lupinus</taxon>
    </lineage>
</organism>
<dbReference type="PROSITE" id="PS00138">
    <property type="entry name" value="SUBTILASE_SER"/>
    <property type="match status" value="2"/>
</dbReference>
<comment type="similarity">
    <text evidence="2 9">Belongs to the peptidase S8 family.</text>
</comment>
<dbReference type="InterPro" id="IPR045051">
    <property type="entry name" value="SBT"/>
</dbReference>
<feature type="domain" description="Subtilisin-like protease fibronectin type-III" evidence="12">
    <location>
        <begin position="766"/>
        <end position="865"/>
    </location>
</feature>
<dbReference type="Pfam" id="PF17766">
    <property type="entry name" value="fn3_6"/>
    <property type="match status" value="2"/>
</dbReference>
<proteinExistence type="inferred from homology"/>
<keyword evidence="5" id="KW-0732">Signal</keyword>
<evidence type="ECO:0000259" key="11">
    <source>
        <dbReference type="Pfam" id="PF05922"/>
    </source>
</evidence>
<dbReference type="PANTHER" id="PTHR10795">
    <property type="entry name" value="PROPROTEIN CONVERTASE SUBTILISIN/KEXIN"/>
    <property type="match status" value="1"/>
</dbReference>
<dbReference type="Pfam" id="PF05922">
    <property type="entry name" value="Inhibitor_I9"/>
    <property type="match status" value="1"/>
</dbReference>
<feature type="active site" description="Charge relay system" evidence="8 9">
    <location>
        <position position="150"/>
    </location>
</feature>
<accession>A0A4P1R3M4</accession>
<evidence type="ECO:0000313" key="14">
    <source>
        <dbReference type="Proteomes" id="UP000188354"/>
    </source>
</evidence>
<keyword evidence="7 9" id="KW-0720">Serine protease</keyword>
<evidence type="ECO:0000259" key="10">
    <source>
        <dbReference type="Pfam" id="PF00082"/>
    </source>
</evidence>
<gene>
    <name evidence="13" type="ORF">TanjilG_27518</name>
</gene>
<dbReference type="InterPro" id="IPR036852">
    <property type="entry name" value="Peptidase_S8/S53_dom_sf"/>
</dbReference>
<feature type="domain" description="Inhibitor I9" evidence="11">
    <location>
        <begin position="30"/>
        <end position="76"/>
    </location>
</feature>
<dbReference type="InterPro" id="IPR041469">
    <property type="entry name" value="Subtilisin-like_FN3"/>
</dbReference>
<dbReference type="AlphaFoldDB" id="A0A4P1R3M4"/>
<evidence type="ECO:0000256" key="2">
    <source>
        <dbReference type="ARBA" id="ARBA00011073"/>
    </source>
</evidence>
<dbReference type="PROSITE" id="PS51892">
    <property type="entry name" value="SUBTILASE"/>
    <property type="match status" value="1"/>
</dbReference>
<evidence type="ECO:0000313" key="13">
    <source>
        <dbReference type="EMBL" id="OIW00267.1"/>
    </source>
</evidence>
<dbReference type="Gene3D" id="3.40.50.200">
    <property type="entry name" value="Peptidase S8/S53 domain"/>
    <property type="match status" value="2"/>
</dbReference>